<organism evidence="1 2">
    <name type="scientific">Cordyceps fumosorosea (strain ARSEF 2679)</name>
    <name type="common">Isaria fumosorosea</name>
    <dbReference type="NCBI Taxonomy" id="1081104"/>
    <lineage>
        <taxon>Eukaryota</taxon>
        <taxon>Fungi</taxon>
        <taxon>Dikarya</taxon>
        <taxon>Ascomycota</taxon>
        <taxon>Pezizomycotina</taxon>
        <taxon>Sordariomycetes</taxon>
        <taxon>Hypocreomycetidae</taxon>
        <taxon>Hypocreales</taxon>
        <taxon>Cordycipitaceae</taxon>
        <taxon>Cordyceps</taxon>
    </lineage>
</organism>
<evidence type="ECO:0000313" key="2">
    <source>
        <dbReference type="Proteomes" id="UP000076744"/>
    </source>
</evidence>
<protein>
    <submittedName>
        <fullName evidence="1">Uncharacterized protein</fullName>
    </submittedName>
</protein>
<dbReference type="Proteomes" id="UP000076744">
    <property type="component" value="Unassembled WGS sequence"/>
</dbReference>
<keyword evidence="2" id="KW-1185">Reference proteome</keyword>
<dbReference type="RefSeq" id="XP_018699479.1">
    <property type="nucleotide sequence ID" value="XM_018853330.1"/>
</dbReference>
<dbReference type="GeneID" id="30026021"/>
<reference evidence="1 2" key="1">
    <citation type="journal article" date="2016" name="Genome Biol. Evol.">
        <title>Divergent and convergent evolution of fungal pathogenicity.</title>
        <authorList>
            <person name="Shang Y."/>
            <person name="Xiao G."/>
            <person name="Zheng P."/>
            <person name="Cen K."/>
            <person name="Zhan S."/>
            <person name="Wang C."/>
        </authorList>
    </citation>
    <scope>NUCLEOTIDE SEQUENCE [LARGE SCALE GENOMIC DNA]</scope>
    <source>
        <strain evidence="1 2">ARSEF 2679</strain>
    </source>
</reference>
<dbReference type="EMBL" id="AZHB01000067">
    <property type="protein sequence ID" value="OAA42289.1"/>
    <property type="molecule type" value="Genomic_DNA"/>
</dbReference>
<dbReference type="AlphaFoldDB" id="A0A167DEL4"/>
<proteinExistence type="predicted"/>
<gene>
    <name evidence="1" type="ORF">ISF_09729</name>
</gene>
<sequence length="554" mass="62228">MALMYSARHLVLNIGGPAELLAVAALSPDLSIVPGVRIRMADDVLVVDSGSAWCRKIRQVQWMPSQVDYLLAKAVFPLSSAVVLFADSLGDLTQAARVIAGLSRFLPYVDDLLPPSLIVLTVKDCTQETFHSRVTDELLDMLRVEHPHEGHIRHTIYDRWRSRVRSVQIIQKRPPDSWSDIFRSATLTTQERWNYGFGLSERGFQRLCRHAIDSYESGSFHCLRARGVHDQITTAAQNYLMTFLRSLNDIKAEHVEAIASCVAVNAYRDDAYGAWLAEDYFIRNISLPDCARKLKGQRTWLPARNTGRGQNCVAIQLGVKGTANYSVSDVNSVRARAKRGWDMLLERRGRTKTTIASTIAHECELAWQRQPALVINCDSHSAREAVQRMFAGLFYTEVQSMPAKTSVPPFSCRLLVKCRLAYGRHLNAVVHSLLEHSVRVYCEVSGTCHRSTICDSSGWQAYSTSTKTNFTYSIPVTIQALEDEVRVRIDGLRETETALDVANSPAPFFELLARQSSYDIEVTDDEDTATIFTDMAADFDEEISAIQEQLLELM</sequence>
<evidence type="ECO:0000313" key="1">
    <source>
        <dbReference type="EMBL" id="OAA42289.1"/>
    </source>
</evidence>
<dbReference type="OrthoDB" id="5153638at2759"/>
<comment type="caution">
    <text evidence="1">The sequence shown here is derived from an EMBL/GenBank/DDBJ whole genome shotgun (WGS) entry which is preliminary data.</text>
</comment>
<accession>A0A167DEL4</accession>
<name>A0A167DEL4_CORFA</name>